<reference evidence="1 2" key="1">
    <citation type="submission" date="2016-10" db="EMBL/GenBank/DDBJ databases">
        <authorList>
            <person name="de Groot N.N."/>
        </authorList>
    </citation>
    <scope>NUCLEOTIDE SEQUENCE [LARGE SCALE GENOMIC DNA]</scope>
    <source>
        <strain evidence="1 2">DSM 17890</strain>
    </source>
</reference>
<dbReference type="Gene3D" id="3.40.50.880">
    <property type="match status" value="1"/>
</dbReference>
<dbReference type="EMBL" id="FNMZ01000004">
    <property type="protein sequence ID" value="SDX28018.1"/>
    <property type="molecule type" value="Genomic_DNA"/>
</dbReference>
<accession>A0A1H3AFC0</accession>
<dbReference type="InterPro" id="IPR011697">
    <property type="entry name" value="Peptidase_C26"/>
</dbReference>
<dbReference type="InterPro" id="IPR044668">
    <property type="entry name" value="PuuD-like"/>
</dbReference>
<name>A0A1H3AFC0_9RHOB</name>
<gene>
    <name evidence="1" type="ORF">SAMN05444336_104159</name>
</gene>
<dbReference type="GO" id="GO:0016740">
    <property type="term" value="F:transferase activity"/>
    <property type="evidence" value="ECO:0007669"/>
    <property type="project" value="UniProtKB-KW"/>
</dbReference>
<dbReference type="InterPro" id="IPR029062">
    <property type="entry name" value="Class_I_gatase-like"/>
</dbReference>
<keyword evidence="1" id="KW-0315">Glutamine amidotransferase</keyword>
<dbReference type="Pfam" id="PF07722">
    <property type="entry name" value="Peptidase_C26"/>
    <property type="match status" value="1"/>
</dbReference>
<dbReference type="Proteomes" id="UP000199118">
    <property type="component" value="Unassembled WGS sequence"/>
</dbReference>
<keyword evidence="2" id="KW-1185">Reference proteome</keyword>
<dbReference type="AlphaFoldDB" id="A0A1H3AFC0"/>
<dbReference type="GO" id="GO:0033969">
    <property type="term" value="F:gamma-glutamyl-gamma-aminobutyrate hydrolase activity"/>
    <property type="evidence" value="ECO:0007669"/>
    <property type="project" value="TreeGrafter"/>
</dbReference>
<dbReference type="PROSITE" id="PS51273">
    <property type="entry name" value="GATASE_TYPE_1"/>
    <property type="match status" value="1"/>
</dbReference>
<dbReference type="OrthoDB" id="9813383at2"/>
<protein>
    <submittedName>
        <fullName evidence="1">Putative glutamine amidotransferase</fullName>
    </submittedName>
</protein>
<keyword evidence="1" id="KW-0808">Transferase</keyword>
<dbReference type="GO" id="GO:0006598">
    <property type="term" value="P:polyamine catabolic process"/>
    <property type="evidence" value="ECO:0007669"/>
    <property type="project" value="TreeGrafter"/>
</dbReference>
<dbReference type="PANTHER" id="PTHR43235">
    <property type="entry name" value="GLUTAMINE AMIDOTRANSFERASE PB2B2.05-RELATED"/>
    <property type="match status" value="1"/>
</dbReference>
<dbReference type="SUPFAM" id="SSF52317">
    <property type="entry name" value="Class I glutamine amidotransferase-like"/>
    <property type="match status" value="1"/>
</dbReference>
<dbReference type="CDD" id="cd01745">
    <property type="entry name" value="GATase1_2"/>
    <property type="match status" value="1"/>
</dbReference>
<dbReference type="PANTHER" id="PTHR43235:SF1">
    <property type="entry name" value="GLUTAMINE AMIDOTRANSFERASE PB2B2.05-RELATED"/>
    <property type="match status" value="1"/>
</dbReference>
<dbReference type="GO" id="GO:0005829">
    <property type="term" value="C:cytosol"/>
    <property type="evidence" value="ECO:0007669"/>
    <property type="project" value="TreeGrafter"/>
</dbReference>
<evidence type="ECO:0000313" key="2">
    <source>
        <dbReference type="Proteomes" id="UP000199118"/>
    </source>
</evidence>
<sequence length="257" mass="27627">MRGASLGRIAQGLWAALIGPDDRPVIGVTCSRRSGWRIFPLMRLSVAAAGGRALRWDEAQDVDLDAVDGVVIGGGDDISAELYGGELIATSRVDPERDRMELAVIRGALERGLPMLGICRGSQMLNIALGGNLDQDAYATYGSSDPTRTILPRKTVQVAADSRLAALAGSEPMVVNSLHSQAVDRLGEGLRAVAHDPSGMIQAVERDREPFALGVQWHPEHLVYARRQRRLFRGLVRAAAAGKARRPHLEAVDAIEA</sequence>
<organism evidence="1 2">
    <name type="scientific">Albimonas donghaensis</name>
    <dbReference type="NCBI Taxonomy" id="356660"/>
    <lineage>
        <taxon>Bacteria</taxon>
        <taxon>Pseudomonadati</taxon>
        <taxon>Pseudomonadota</taxon>
        <taxon>Alphaproteobacteria</taxon>
        <taxon>Rhodobacterales</taxon>
        <taxon>Paracoccaceae</taxon>
        <taxon>Albimonas</taxon>
    </lineage>
</organism>
<dbReference type="STRING" id="356660.SAMN05444336_104159"/>
<proteinExistence type="predicted"/>
<evidence type="ECO:0000313" key="1">
    <source>
        <dbReference type="EMBL" id="SDX28018.1"/>
    </source>
</evidence>